<keyword evidence="11" id="KW-1185">Reference proteome</keyword>
<dbReference type="InterPro" id="IPR036390">
    <property type="entry name" value="WH_DNA-bd_sf"/>
</dbReference>
<dbReference type="EMBL" id="FUYB01000005">
    <property type="protein sequence ID" value="SKA74832.1"/>
    <property type="molecule type" value="Genomic_DNA"/>
</dbReference>
<dbReference type="InterPro" id="IPR057335">
    <property type="entry name" value="Beta-barrel_SelB"/>
</dbReference>
<dbReference type="InterPro" id="IPR004535">
    <property type="entry name" value="Transl_elong_SelB"/>
</dbReference>
<dbReference type="PROSITE" id="PS00301">
    <property type="entry name" value="G_TR_1"/>
    <property type="match status" value="1"/>
</dbReference>
<comment type="subcellular location">
    <subcellularLocation>
        <location evidence="1">Cytoplasm</location>
    </subcellularLocation>
</comment>
<accession>A0A1T4WC05</accession>
<evidence type="ECO:0000256" key="1">
    <source>
        <dbReference type="ARBA" id="ARBA00004496"/>
    </source>
</evidence>
<dbReference type="InterPro" id="IPR036388">
    <property type="entry name" value="WH-like_DNA-bd_sf"/>
</dbReference>
<dbReference type="PROSITE" id="PS51722">
    <property type="entry name" value="G_TR_2"/>
    <property type="match status" value="1"/>
</dbReference>
<dbReference type="InterPro" id="IPR009001">
    <property type="entry name" value="Transl_elong_EF1A/Init_IF2_C"/>
</dbReference>
<dbReference type="InterPro" id="IPR009000">
    <property type="entry name" value="Transl_B-barrel_sf"/>
</dbReference>
<keyword evidence="3" id="KW-0963">Cytoplasm</keyword>
<dbReference type="InterPro" id="IPR027417">
    <property type="entry name" value="P-loop_NTPase"/>
</dbReference>
<dbReference type="InterPro" id="IPR000795">
    <property type="entry name" value="T_Tr_GTP-bd_dom"/>
</dbReference>
<dbReference type="Pfam" id="PF09106">
    <property type="entry name" value="WHD_2nd_SelB"/>
    <property type="match status" value="1"/>
</dbReference>
<dbReference type="Pfam" id="PF03144">
    <property type="entry name" value="GTP_EFTU_D2"/>
    <property type="match status" value="1"/>
</dbReference>
<evidence type="ECO:0000313" key="11">
    <source>
        <dbReference type="Proteomes" id="UP000190460"/>
    </source>
</evidence>
<dbReference type="InterPro" id="IPR031157">
    <property type="entry name" value="G_TR_CS"/>
</dbReference>
<gene>
    <name evidence="10" type="ORF">SAMN02745130_01424</name>
</gene>
<organism evidence="10 11">
    <name type="scientific">Thiothrix eikelboomii</name>
    <dbReference type="NCBI Taxonomy" id="92487"/>
    <lineage>
        <taxon>Bacteria</taxon>
        <taxon>Pseudomonadati</taxon>
        <taxon>Pseudomonadota</taxon>
        <taxon>Gammaproteobacteria</taxon>
        <taxon>Thiotrichales</taxon>
        <taxon>Thiotrichaceae</taxon>
        <taxon>Thiothrix</taxon>
    </lineage>
</organism>
<feature type="domain" description="Tr-type G" evidence="9">
    <location>
        <begin position="1"/>
        <end position="169"/>
    </location>
</feature>
<dbReference type="GO" id="GO:0005737">
    <property type="term" value="C:cytoplasm"/>
    <property type="evidence" value="ECO:0007669"/>
    <property type="project" value="UniProtKB-SubCell"/>
</dbReference>
<dbReference type="CDD" id="cd04171">
    <property type="entry name" value="SelB"/>
    <property type="match status" value="1"/>
</dbReference>
<name>A0A1T4WC05_9GAMM</name>
<dbReference type="InterPro" id="IPR015191">
    <property type="entry name" value="SelB_WHD4"/>
</dbReference>
<evidence type="ECO:0000256" key="3">
    <source>
        <dbReference type="ARBA" id="ARBA00022490"/>
    </source>
</evidence>
<evidence type="ECO:0000259" key="9">
    <source>
        <dbReference type="PROSITE" id="PS51722"/>
    </source>
</evidence>
<dbReference type="GO" id="GO:0003723">
    <property type="term" value="F:RNA binding"/>
    <property type="evidence" value="ECO:0007669"/>
    <property type="project" value="InterPro"/>
</dbReference>
<keyword evidence="10" id="KW-0251">Elongation factor</keyword>
<dbReference type="Pfam" id="PF09107">
    <property type="entry name" value="WHD_3rd_SelB"/>
    <property type="match status" value="1"/>
</dbReference>
<evidence type="ECO:0000256" key="5">
    <source>
        <dbReference type="ARBA" id="ARBA00022917"/>
    </source>
</evidence>
<dbReference type="InterPro" id="IPR048931">
    <property type="entry name" value="WHD_2nd_SelB_bact"/>
</dbReference>
<dbReference type="Gene3D" id="3.40.50.300">
    <property type="entry name" value="P-loop containing nucleotide triphosphate hydrolases"/>
    <property type="match status" value="1"/>
</dbReference>
<keyword evidence="5" id="KW-0648">Protein biosynthesis</keyword>
<dbReference type="Proteomes" id="UP000190460">
    <property type="component" value="Unassembled WGS sequence"/>
</dbReference>
<dbReference type="RefSeq" id="WP_078921902.1">
    <property type="nucleotide sequence ID" value="NZ_FUYB01000005.1"/>
</dbReference>
<protein>
    <recommendedName>
        <fullName evidence="2">Selenocysteine-specific elongation factor</fullName>
    </recommendedName>
    <alternativeName>
        <fullName evidence="8">SelB translation factor</fullName>
    </alternativeName>
</protein>
<dbReference type="SUPFAM" id="SSF50465">
    <property type="entry name" value="EF-Tu/eEF-1alpha/eIF2-gamma C-terminal domain"/>
    <property type="match status" value="1"/>
</dbReference>
<reference evidence="10 11" key="1">
    <citation type="submission" date="2017-02" db="EMBL/GenBank/DDBJ databases">
        <authorList>
            <person name="Peterson S.W."/>
        </authorList>
    </citation>
    <scope>NUCLEOTIDE SEQUENCE [LARGE SCALE GENOMIC DNA]</scope>
    <source>
        <strain evidence="10 11">ATCC 49788</strain>
    </source>
</reference>
<evidence type="ECO:0000256" key="2">
    <source>
        <dbReference type="ARBA" id="ARBA00015953"/>
    </source>
</evidence>
<dbReference type="GO" id="GO:0001514">
    <property type="term" value="P:selenocysteine incorporation"/>
    <property type="evidence" value="ECO:0007669"/>
    <property type="project" value="InterPro"/>
</dbReference>
<dbReference type="GO" id="GO:0005525">
    <property type="term" value="F:GTP binding"/>
    <property type="evidence" value="ECO:0007669"/>
    <property type="project" value="UniProtKB-KW"/>
</dbReference>
<comment type="function">
    <text evidence="7">Translation factor necessary for the incorporation of selenocysteine into proteins. It probably replaces EF-Tu for the insertion of selenocysteine directed by the UGA codon. SelB binds GTP and GDP.</text>
</comment>
<dbReference type="SUPFAM" id="SSF46785">
    <property type="entry name" value="Winged helix' DNA-binding domain"/>
    <property type="match status" value="3"/>
</dbReference>
<dbReference type="InterPro" id="IPR050055">
    <property type="entry name" value="EF-Tu_GTPase"/>
</dbReference>
<sequence length="643" mass="71013">MIIGTAGHIDHGKTTLIHALTGVDTDRLPEEKRRGITIELGFAYLPSSDGRVLGFVDVPGHEKFVSTMTAGASGIEQAVLVIAADDGIMPQTREHLGILSFMAVKGLTIALTKIDRVEPELITARCLEIQAWLAQTAYAKAAIFPVAAMTGSGIPALRQHLLALPESITTAASQGVRFAFDRCFILTGQGVTVSGLLHTGQLQVGDLLKLSPLGLTVRIRSIHAQNRAVQTTSAGSRCGLVLVGVEKDQIERGQWLLANHLPAPCERFDALLTLAQDTAHRWREGLQVMVHHGAARCPARLILLEDTAWQPGTSGLVQCNLSEPLPIFWHDRIVLRDMSGQHTLAGGLVLDVMPPLRGRKKPERQAILQALTAAQPEQALLQLLRLATLPLSLQAWALQMNYPLAHLLAELQAQTPDIQIMDQHGQAWCLLPELAVQLHEQLQAHLDYFHQQQADEPGISCERLRRMALPNASPDLFSCLVEYWLQQGILVQTGSFLHAPGHVLSLTLTEQQLWEQLLPILQAGRFDPPWVRELAEQLQQPESLIRQVLCKQTRRGEVHQIVHDLFYAPIAIQALAAIVCAQAQPLLNVVNFRNQIGIGRKRAIQILEFFDRVGLTRRIVGEGAQGKRRDERLLRNPQLFSNN</sequence>
<dbReference type="Pfam" id="PF00009">
    <property type="entry name" value="GTP_EFTU"/>
    <property type="match status" value="1"/>
</dbReference>
<dbReference type="Gene3D" id="1.10.10.10">
    <property type="entry name" value="Winged helix-like DNA-binding domain superfamily/Winged helix DNA-binding domain"/>
    <property type="match status" value="3"/>
</dbReference>
<dbReference type="GO" id="GO:0003746">
    <property type="term" value="F:translation elongation factor activity"/>
    <property type="evidence" value="ECO:0007669"/>
    <property type="project" value="UniProtKB-KW"/>
</dbReference>
<dbReference type="InterPro" id="IPR004161">
    <property type="entry name" value="EFTu-like_2"/>
</dbReference>
<evidence type="ECO:0000256" key="4">
    <source>
        <dbReference type="ARBA" id="ARBA00022741"/>
    </source>
</evidence>
<evidence type="ECO:0000256" key="7">
    <source>
        <dbReference type="ARBA" id="ARBA00025526"/>
    </source>
</evidence>
<dbReference type="AlphaFoldDB" id="A0A1T4WC05"/>
<dbReference type="SUPFAM" id="SSF52540">
    <property type="entry name" value="P-loop containing nucleoside triphosphate hydrolases"/>
    <property type="match status" value="1"/>
</dbReference>
<keyword evidence="6" id="KW-0342">GTP-binding</keyword>
<proteinExistence type="predicted"/>
<dbReference type="Pfam" id="PF25461">
    <property type="entry name" value="Beta-barrel_SelB"/>
    <property type="match status" value="1"/>
</dbReference>
<keyword evidence="4" id="KW-0547">Nucleotide-binding</keyword>
<dbReference type="NCBIfam" id="TIGR00475">
    <property type="entry name" value="selB"/>
    <property type="match status" value="1"/>
</dbReference>
<dbReference type="STRING" id="92487.SAMN02745130_01424"/>
<dbReference type="OrthoDB" id="9803139at2"/>
<evidence type="ECO:0000313" key="10">
    <source>
        <dbReference type="EMBL" id="SKA74832.1"/>
    </source>
</evidence>
<dbReference type="PANTHER" id="PTHR43721">
    <property type="entry name" value="ELONGATION FACTOR TU-RELATED"/>
    <property type="match status" value="1"/>
</dbReference>
<dbReference type="Pfam" id="PF21214">
    <property type="entry name" value="WHD_2nd_SelB_bact"/>
    <property type="match status" value="1"/>
</dbReference>
<dbReference type="GO" id="GO:0003924">
    <property type="term" value="F:GTPase activity"/>
    <property type="evidence" value="ECO:0007669"/>
    <property type="project" value="InterPro"/>
</dbReference>
<dbReference type="InterPro" id="IPR015190">
    <property type="entry name" value="Elong_fac_SelB-wing-hlx_typ-2"/>
</dbReference>
<dbReference type="PRINTS" id="PR00315">
    <property type="entry name" value="ELONGATNFCT"/>
</dbReference>
<evidence type="ECO:0000256" key="6">
    <source>
        <dbReference type="ARBA" id="ARBA00023134"/>
    </source>
</evidence>
<evidence type="ECO:0000256" key="8">
    <source>
        <dbReference type="ARBA" id="ARBA00031615"/>
    </source>
</evidence>
<dbReference type="Gene3D" id="2.40.30.10">
    <property type="entry name" value="Translation factors"/>
    <property type="match status" value="1"/>
</dbReference>
<dbReference type="SUPFAM" id="SSF50447">
    <property type="entry name" value="Translation proteins"/>
    <property type="match status" value="1"/>
</dbReference>
<dbReference type="PANTHER" id="PTHR43721:SF22">
    <property type="entry name" value="ELONGATION FACTOR TU, MITOCHONDRIAL"/>
    <property type="match status" value="1"/>
</dbReference>